<keyword evidence="1" id="KW-1133">Transmembrane helix</keyword>
<keyword evidence="1" id="KW-0472">Membrane</keyword>
<evidence type="ECO:0000313" key="3">
    <source>
        <dbReference type="Proteomes" id="UP000410492"/>
    </source>
</evidence>
<dbReference type="Proteomes" id="UP000410492">
    <property type="component" value="Unassembled WGS sequence"/>
</dbReference>
<proteinExistence type="predicted"/>
<protein>
    <submittedName>
        <fullName evidence="2">Uncharacterized protein</fullName>
    </submittedName>
</protein>
<name>A0A653BTF9_CALMS</name>
<reference evidence="2 3" key="1">
    <citation type="submission" date="2019-01" db="EMBL/GenBank/DDBJ databases">
        <authorList>
            <person name="Sayadi A."/>
        </authorList>
    </citation>
    <scope>NUCLEOTIDE SEQUENCE [LARGE SCALE GENOMIC DNA]</scope>
</reference>
<keyword evidence="1" id="KW-0812">Transmembrane</keyword>
<sequence>MRPCSIPYGRIINSASMMILLVTVVILFLY</sequence>
<accession>A0A653BTF9</accession>
<organism evidence="2 3">
    <name type="scientific">Callosobruchus maculatus</name>
    <name type="common">Southern cowpea weevil</name>
    <name type="synonym">Pulse bruchid</name>
    <dbReference type="NCBI Taxonomy" id="64391"/>
    <lineage>
        <taxon>Eukaryota</taxon>
        <taxon>Metazoa</taxon>
        <taxon>Ecdysozoa</taxon>
        <taxon>Arthropoda</taxon>
        <taxon>Hexapoda</taxon>
        <taxon>Insecta</taxon>
        <taxon>Pterygota</taxon>
        <taxon>Neoptera</taxon>
        <taxon>Endopterygota</taxon>
        <taxon>Coleoptera</taxon>
        <taxon>Polyphaga</taxon>
        <taxon>Cucujiformia</taxon>
        <taxon>Chrysomeloidea</taxon>
        <taxon>Chrysomelidae</taxon>
        <taxon>Bruchinae</taxon>
        <taxon>Bruchini</taxon>
        <taxon>Callosobruchus</taxon>
    </lineage>
</organism>
<dbReference type="AlphaFoldDB" id="A0A653BTF9"/>
<feature type="transmembrane region" description="Helical" evidence="1">
    <location>
        <begin position="12"/>
        <end position="29"/>
    </location>
</feature>
<gene>
    <name evidence="2" type="ORF">CALMAC_LOCUS3223</name>
</gene>
<dbReference type="EMBL" id="CAACVG010004274">
    <property type="protein sequence ID" value="VEN38277.1"/>
    <property type="molecule type" value="Genomic_DNA"/>
</dbReference>
<evidence type="ECO:0000256" key="1">
    <source>
        <dbReference type="SAM" id="Phobius"/>
    </source>
</evidence>
<keyword evidence="3" id="KW-1185">Reference proteome</keyword>
<evidence type="ECO:0000313" key="2">
    <source>
        <dbReference type="EMBL" id="VEN38277.1"/>
    </source>
</evidence>